<keyword evidence="2" id="KW-0812">Transmembrane</keyword>
<keyword evidence="2" id="KW-0472">Membrane</keyword>
<feature type="transmembrane region" description="Helical" evidence="2">
    <location>
        <begin position="96"/>
        <end position="121"/>
    </location>
</feature>
<feature type="compositionally biased region" description="Basic and acidic residues" evidence="1">
    <location>
        <begin position="247"/>
        <end position="259"/>
    </location>
</feature>
<gene>
    <name evidence="3" type="ORF">TrCOL_g9236</name>
</gene>
<dbReference type="OrthoDB" id="202329at2759"/>
<evidence type="ECO:0000313" key="3">
    <source>
        <dbReference type="EMBL" id="GMI44090.1"/>
    </source>
</evidence>
<keyword evidence="4" id="KW-1185">Reference proteome</keyword>
<evidence type="ECO:0000256" key="1">
    <source>
        <dbReference type="SAM" id="MobiDB-lite"/>
    </source>
</evidence>
<keyword evidence="2" id="KW-1133">Transmembrane helix</keyword>
<dbReference type="EMBL" id="BRYA01001469">
    <property type="protein sequence ID" value="GMI44090.1"/>
    <property type="molecule type" value="Genomic_DNA"/>
</dbReference>
<feature type="region of interest" description="Disordered" evidence="1">
    <location>
        <begin position="239"/>
        <end position="259"/>
    </location>
</feature>
<proteinExistence type="predicted"/>
<evidence type="ECO:0000256" key="2">
    <source>
        <dbReference type="SAM" id="Phobius"/>
    </source>
</evidence>
<comment type="caution">
    <text evidence="3">The sequence shown here is derived from an EMBL/GenBank/DDBJ whole genome shotgun (WGS) entry which is preliminary data.</text>
</comment>
<dbReference type="Proteomes" id="UP001165065">
    <property type="component" value="Unassembled WGS sequence"/>
</dbReference>
<name>A0A9W7GFL3_9STRA</name>
<dbReference type="AlphaFoldDB" id="A0A9W7GFL3"/>
<feature type="transmembrane region" description="Helical" evidence="2">
    <location>
        <begin position="266"/>
        <end position="285"/>
    </location>
</feature>
<feature type="transmembrane region" description="Helical" evidence="2">
    <location>
        <begin position="170"/>
        <end position="191"/>
    </location>
</feature>
<sequence length="354" mass="38823">MASGSMDFYNSTDDYCNLGKVGMAEAAITCKWPEAPPLCEETWTNRIGAGAVLGSQAFYILIFAALLIVQIRGFMWSQARLSLKKKTFFERTSNEWINLYVLAICVVRVIQEIGFMSPGIIDPKASFIMTKFISGTLICCLFTIAWGWYKVILPTTDKAKKVARADKVHTVFRLISVFSEIGFGAAAVLSLSEDEAKAGIYDGTFHGISRIIMWIIAAMLLGMIRHIGLKIKGMLASGGAKTSNKVAPEKEGAPKEKKKQSDEEKIAYMVKWVTGIMVVVLLYLIKDIMDSIGKVRHVDPPLCAAKDAFIRLPSIIQILASAACSYVFPVKKPDQKGKTGMMGTTVMTSSTATD</sequence>
<feature type="transmembrane region" description="Helical" evidence="2">
    <location>
        <begin position="57"/>
        <end position="75"/>
    </location>
</feature>
<feature type="transmembrane region" description="Helical" evidence="2">
    <location>
        <begin position="211"/>
        <end position="228"/>
    </location>
</feature>
<feature type="transmembrane region" description="Helical" evidence="2">
    <location>
        <begin position="308"/>
        <end position="328"/>
    </location>
</feature>
<feature type="transmembrane region" description="Helical" evidence="2">
    <location>
        <begin position="127"/>
        <end position="149"/>
    </location>
</feature>
<organism evidence="3 4">
    <name type="scientific">Triparma columacea</name>
    <dbReference type="NCBI Taxonomy" id="722753"/>
    <lineage>
        <taxon>Eukaryota</taxon>
        <taxon>Sar</taxon>
        <taxon>Stramenopiles</taxon>
        <taxon>Ochrophyta</taxon>
        <taxon>Bolidophyceae</taxon>
        <taxon>Parmales</taxon>
        <taxon>Triparmaceae</taxon>
        <taxon>Triparma</taxon>
    </lineage>
</organism>
<evidence type="ECO:0000313" key="4">
    <source>
        <dbReference type="Proteomes" id="UP001165065"/>
    </source>
</evidence>
<reference evidence="4" key="1">
    <citation type="journal article" date="2023" name="Commun. Biol.">
        <title>Genome analysis of Parmales, the sister group of diatoms, reveals the evolutionary specialization of diatoms from phago-mixotrophs to photoautotrophs.</title>
        <authorList>
            <person name="Ban H."/>
            <person name="Sato S."/>
            <person name="Yoshikawa S."/>
            <person name="Yamada K."/>
            <person name="Nakamura Y."/>
            <person name="Ichinomiya M."/>
            <person name="Sato N."/>
            <person name="Blanc-Mathieu R."/>
            <person name="Endo H."/>
            <person name="Kuwata A."/>
            <person name="Ogata H."/>
        </authorList>
    </citation>
    <scope>NUCLEOTIDE SEQUENCE [LARGE SCALE GENOMIC DNA]</scope>
</reference>
<accession>A0A9W7GFL3</accession>
<protein>
    <submittedName>
        <fullName evidence="3">Uncharacterized protein</fullName>
    </submittedName>
</protein>